<dbReference type="PANTHER" id="PTHR34193:SF1">
    <property type="entry name" value="EXPRESSED PROTEIN"/>
    <property type="match status" value="1"/>
</dbReference>
<dbReference type="STRING" id="3750.A0A498K2P6"/>
<reference evidence="2 3" key="1">
    <citation type="submission" date="2018-10" db="EMBL/GenBank/DDBJ databases">
        <title>A high-quality apple genome assembly.</title>
        <authorList>
            <person name="Hu J."/>
        </authorList>
    </citation>
    <scope>NUCLEOTIDE SEQUENCE [LARGE SCALE GENOMIC DNA]</scope>
    <source>
        <strain evidence="3">cv. HFTH1</strain>
        <tissue evidence="2">Young leaf</tissue>
    </source>
</reference>
<feature type="compositionally biased region" description="Polar residues" evidence="1">
    <location>
        <begin position="27"/>
        <end position="40"/>
    </location>
</feature>
<proteinExistence type="predicted"/>
<sequence length="331" mass="36842">MLDPNTNPHEHPFLFNSRADDDEIKSDTTTNYDSWHSVNYASRAPQKTTKKYGNHSMGGRINVDNTTAAGDESDSPPLRKTTSRVKNYRSLSPASKKQAIARGQRELMEMVKNMPESCYELSLKDLVEHKYRPMGGEEEEDRNQYRGQEEEYDDRSTENLVRRGNGNGNENEMKKNGERKKLVMRSGSIDSGGFLLKMVLPISLGGKKKNNKSVKEKGECLVVDANGNNMSAKVSPKPQGLDGSVKVVGGDNEWWKMKRFSVSERSESGVSSINSGSRKSSGSGSSSSCSSRSNSRYAQEQWMLVVHPAQEEQEAGLNDDLHLLDTIQHGD</sequence>
<comment type="caution">
    <text evidence="2">The sequence shown here is derived from an EMBL/GenBank/DDBJ whole genome shotgun (WGS) entry which is preliminary data.</text>
</comment>
<evidence type="ECO:0000313" key="2">
    <source>
        <dbReference type="EMBL" id="RXI00013.1"/>
    </source>
</evidence>
<dbReference type="PANTHER" id="PTHR34193">
    <property type="entry name" value="OS11G0199801 PROTEIN"/>
    <property type="match status" value="1"/>
</dbReference>
<dbReference type="Proteomes" id="UP000290289">
    <property type="component" value="Chromosome 5"/>
</dbReference>
<name>A0A498K2P6_MALDO</name>
<gene>
    <name evidence="2" type="ORF">DVH24_030503</name>
</gene>
<feature type="region of interest" description="Disordered" evidence="1">
    <location>
        <begin position="132"/>
        <end position="178"/>
    </location>
</feature>
<accession>A0A498K2P6</accession>
<feature type="compositionally biased region" description="Low complexity" evidence="1">
    <location>
        <begin position="268"/>
        <end position="294"/>
    </location>
</feature>
<protein>
    <submittedName>
        <fullName evidence="2">Uncharacterized protein</fullName>
    </submittedName>
</protein>
<dbReference type="EMBL" id="RDQH01000331">
    <property type="protein sequence ID" value="RXI00013.1"/>
    <property type="molecule type" value="Genomic_DNA"/>
</dbReference>
<evidence type="ECO:0000256" key="1">
    <source>
        <dbReference type="SAM" id="MobiDB-lite"/>
    </source>
</evidence>
<organism evidence="2 3">
    <name type="scientific">Malus domestica</name>
    <name type="common">Apple</name>
    <name type="synonym">Pyrus malus</name>
    <dbReference type="NCBI Taxonomy" id="3750"/>
    <lineage>
        <taxon>Eukaryota</taxon>
        <taxon>Viridiplantae</taxon>
        <taxon>Streptophyta</taxon>
        <taxon>Embryophyta</taxon>
        <taxon>Tracheophyta</taxon>
        <taxon>Spermatophyta</taxon>
        <taxon>Magnoliopsida</taxon>
        <taxon>eudicotyledons</taxon>
        <taxon>Gunneridae</taxon>
        <taxon>Pentapetalae</taxon>
        <taxon>rosids</taxon>
        <taxon>fabids</taxon>
        <taxon>Rosales</taxon>
        <taxon>Rosaceae</taxon>
        <taxon>Amygdaloideae</taxon>
        <taxon>Maleae</taxon>
        <taxon>Malus</taxon>
    </lineage>
</organism>
<feature type="region of interest" description="Disordered" evidence="1">
    <location>
        <begin position="1"/>
        <end position="98"/>
    </location>
</feature>
<evidence type="ECO:0000313" key="3">
    <source>
        <dbReference type="Proteomes" id="UP000290289"/>
    </source>
</evidence>
<feature type="compositionally biased region" description="Basic and acidic residues" evidence="1">
    <location>
        <begin position="142"/>
        <end position="161"/>
    </location>
</feature>
<feature type="region of interest" description="Disordered" evidence="1">
    <location>
        <begin position="262"/>
        <end position="294"/>
    </location>
</feature>
<keyword evidence="3" id="KW-1185">Reference proteome</keyword>
<dbReference type="AlphaFoldDB" id="A0A498K2P6"/>